<keyword evidence="10" id="KW-0030">Aminoacyl-tRNA synthetase</keyword>
<feature type="binding site" evidence="15">
    <location>
        <position position="375"/>
    </location>
    <ligand>
        <name>L-serine</name>
        <dbReference type="ChEBI" id="CHEBI:33384"/>
    </ligand>
</feature>
<dbReference type="EC" id="6.1.1.11" evidence="4 14"/>
<dbReference type="SUPFAM" id="SSF46589">
    <property type="entry name" value="tRNA-binding arm"/>
    <property type="match status" value="1"/>
</dbReference>
<evidence type="ECO:0000259" key="18">
    <source>
        <dbReference type="PROSITE" id="PS50862"/>
    </source>
</evidence>
<evidence type="ECO:0000256" key="11">
    <source>
        <dbReference type="ARBA" id="ARBA00039158"/>
    </source>
</evidence>
<comment type="caution">
    <text evidence="19">The sequence shown here is derived from an EMBL/GenBank/DDBJ whole genome shotgun (WGS) entry which is preliminary data.</text>
</comment>
<evidence type="ECO:0000256" key="14">
    <source>
        <dbReference type="NCBIfam" id="TIGR00414"/>
    </source>
</evidence>
<evidence type="ECO:0000256" key="1">
    <source>
        <dbReference type="ARBA" id="ARBA00004496"/>
    </source>
</evidence>
<keyword evidence="6 19" id="KW-0436">Ligase</keyword>
<evidence type="ECO:0000256" key="7">
    <source>
        <dbReference type="ARBA" id="ARBA00022741"/>
    </source>
</evidence>
<evidence type="ECO:0000256" key="17">
    <source>
        <dbReference type="SAM" id="Coils"/>
    </source>
</evidence>
<dbReference type="InterPro" id="IPR015866">
    <property type="entry name" value="Ser-tRNA-synth_1_N"/>
</dbReference>
<dbReference type="InterPro" id="IPR002317">
    <property type="entry name" value="Ser-tRNA-ligase_type_1"/>
</dbReference>
<evidence type="ECO:0000256" key="16">
    <source>
        <dbReference type="PIRSR" id="PIRSR001529-2"/>
    </source>
</evidence>
<feature type="binding site" evidence="15">
    <location>
        <position position="225"/>
    </location>
    <ligand>
        <name>L-serine</name>
        <dbReference type="ChEBI" id="CHEBI:33384"/>
    </ligand>
</feature>
<gene>
    <name evidence="19" type="ORF">EVA92_02115</name>
</gene>
<keyword evidence="7" id="KW-0547">Nucleotide-binding</keyword>
<keyword evidence="17" id="KW-0175">Coiled coil</keyword>
<feature type="binding site" evidence="16">
    <location>
        <begin position="256"/>
        <end position="258"/>
    </location>
    <ligand>
        <name>ATP</name>
        <dbReference type="ChEBI" id="CHEBI:30616"/>
    </ligand>
</feature>
<dbReference type="PRINTS" id="PR00981">
    <property type="entry name" value="TRNASYNTHSER"/>
</dbReference>
<dbReference type="PROSITE" id="PS50862">
    <property type="entry name" value="AA_TRNA_LIGASE_II"/>
    <property type="match status" value="1"/>
</dbReference>
<feature type="domain" description="Aminoacyl-transfer RNA synthetases class-II family profile" evidence="18">
    <location>
        <begin position="135"/>
        <end position="402"/>
    </location>
</feature>
<evidence type="ECO:0000256" key="6">
    <source>
        <dbReference type="ARBA" id="ARBA00022598"/>
    </source>
</evidence>
<evidence type="ECO:0000256" key="15">
    <source>
        <dbReference type="PIRSR" id="PIRSR001529-1"/>
    </source>
</evidence>
<keyword evidence="8 16" id="KW-0067">ATP-binding</keyword>
<dbReference type="Proteomes" id="UP000315825">
    <property type="component" value="Unassembled WGS sequence"/>
</dbReference>
<dbReference type="InterPro" id="IPR010978">
    <property type="entry name" value="tRNA-bd_arm"/>
</dbReference>
<dbReference type="GO" id="GO:0004828">
    <property type="term" value="F:serine-tRNA ligase activity"/>
    <property type="evidence" value="ECO:0007669"/>
    <property type="project" value="UniProtKB-UniRule"/>
</dbReference>
<name>A0A520N0M0_9GAMM</name>
<feature type="binding site" evidence="15">
    <location>
        <position position="279"/>
    </location>
    <ligand>
        <name>L-serine</name>
        <dbReference type="ChEBI" id="CHEBI:33384"/>
    </ligand>
</feature>
<evidence type="ECO:0000256" key="13">
    <source>
        <dbReference type="ARBA" id="ARBA00048823"/>
    </source>
</evidence>
<comment type="similarity">
    <text evidence="3">Belongs to the class-II aminoacyl-tRNA synthetase family. Type-1 seryl-tRNA synthetase subfamily.</text>
</comment>
<dbReference type="InterPro" id="IPR045864">
    <property type="entry name" value="aa-tRNA-synth_II/BPL/LPL"/>
</dbReference>
<organism evidence="19 20">
    <name type="scientific">SAR86 cluster bacterium</name>
    <dbReference type="NCBI Taxonomy" id="2030880"/>
    <lineage>
        <taxon>Bacteria</taxon>
        <taxon>Pseudomonadati</taxon>
        <taxon>Pseudomonadota</taxon>
        <taxon>Gammaproteobacteria</taxon>
        <taxon>SAR86 cluster</taxon>
    </lineage>
</organism>
<evidence type="ECO:0000313" key="19">
    <source>
        <dbReference type="EMBL" id="RZO26973.1"/>
    </source>
</evidence>
<dbReference type="PIRSF" id="PIRSF001529">
    <property type="entry name" value="Ser-tRNA-synth_IIa"/>
    <property type="match status" value="1"/>
</dbReference>
<sequence>MIDLKEIKKNLETSIKKLKSKGCDVDINKVLELQKNKNLSQSRLDELKQEKNDISKKIGIESGSGADLDNLKKRAEQINIQIDNEMKNFNLLNEEFQNLSLQIPNLPDNDVPEGASEHDNVLIDEVIFKKITGLDHVEIGSKLGLMDFELANKISGSRYVVLKGKLAQLQRALIQFMLDEAESNGYEEQYVPLIVNSDSLYGTGQLPKFSSEQFKVDDEKYLIPTAEVPLTNFIRDQIINESTLPIKLCAHTSCFRSEAGSYGKDTKGMIRQHQFEKVEIVQIVSPEKSDEVLNEIILNAKTILDKLELSYRTVNLSTGDLGFAAAKTVDIEVWLPSQNKFREISSCSNFRDFQARRLNSRVKGKEKKYLPHTLNGSALAVGRCLVAIMENYYEDNKGIIIPKALNKYLKFDCIEIH</sequence>
<dbReference type="Gene3D" id="3.30.930.10">
    <property type="entry name" value="Bira Bifunctional Protein, Domain 2"/>
    <property type="match status" value="1"/>
</dbReference>
<comment type="pathway">
    <text evidence="2">Aminoacyl-tRNA biosynthesis; selenocysteinyl-tRNA(Sec) biosynthesis; L-seryl-tRNA(Sec) from L-serine and tRNA(Sec): step 1/1.</text>
</comment>
<dbReference type="PANTHER" id="PTHR43697:SF1">
    <property type="entry name" value="SERINE--TRNA LIGASE"/>
    <property type="match status" value="1"/>
</dbReference>
<evidence type="ECO:0000256" key="10">
    <source>
        <dbReference type="ARBA" id="ARBA00023146"/>
    </source>
</evidence>
<dbReference type="GO" id="GO:0005737">
    <property type="term" value="C:cytoplasm"/>
    <property type="evidence" value="ECO:0007669"/>
    <property type="project" value="UniProtKB-SubCell"/>
</dbReference>
<evidence type="ECO:0000313" key="20">
    <source>
        <dbReference type="Proteomes" id="UP000315825"/>
    </source>
</evidence>
<dbReference type="GO" id="GO:0006434">
    <property type="term" value="P:seryl-tRNA aminoacylation"/>
    <property type="evidence" value="ECO:0007669"/>
    <property type="project" value="UniProtKB-UniRule"/>
</dbReference>
<evidence type="ECO:0000256" key="3">
    <source>
        <dbReference type="ARBA" id="ARBA00010728"/>
    </source>
</evidence>
<comment type="catalytic activity">
    <reaction evidence="12">
        <text>tRNA(Sec) + L-serine + ATP = L-seryl-tRNA(Sec) + AMP + diphosphate + H(+)</text>
        <dbReference type="Rhea" id="RHEA:42580"/>
        <dbReference type="Rhea" id="RHEA-COMP:9742"/>
        <dbReference type="Rhea" id="RHEA-COMP:10128"/>
        <dbReference type="ChEBI" id="CHEBI:15378"/>
        <dbReference type="ChEBI" id="CHEBI:30616"/>
        <dbReference type="ChEBI" id="CHEBI:33019"/>
        <dbReference type="ChEBI" id="CHEBI:33384"/>
        <dbReference type="ChEBI" id="CHEBI:78442"/>
        <dbReference type="ChEBI" id="CHEBI:78533"/>
        <dbReference type="ChEBI" id="CHEBI:456215"/>
        <dbReference type="EC" id="6.1.1.11"/>
    </reaction>
</comment>
<dbReference type="InterPro" id="IPR042103">
    <property type="entry name" value="SerRS_1_N_sf"/>
</dbReference>
<evidence type="ECO:0000256" key="5">
    <source>
        <dbReference type="ARBA" id="ARBA00022490"/>
    </source>
</evidence>
<reference evidence="19 20" key="1">
    <citation type="submission" date="2019-02" db="EMBL/GenBank/DDBJ databases">
        <title>Prokaryotic population dynamics and viral predation in marine succession experiment using metagenomics: the confinement effect.</title>
        <authorList>
            <person name="Haro-Moreno J.M."/>
            <person name="Rodriguez-Valera F."/>
            <person name="Lopez-Perez M."/>
        </authorList>
    </citation>
    <scope>NUCLEOTIDE SEQUENCE [LARGE SCALE GENOMIC DNA]</scope>
    <source>
        <strain evidence="19">MED-G159</strain>
    </source>
</reference>
<keyword evidence="5" id="KW-0963">Cytoplasm</keyword>
<dbReference type="InterPro" id="IPR006195">
    <property type="entry name" value="aa-tRNA-synth_II"/>
</dbReference>
<feature type="binding site" evidence="15">
    <location>
        <position position="256"/>
    </location>
    <ligand>
        <name>L-serine</name>
        <dbReference type="ChEBI" id="CHEBI:33384"/>
    </ligand>
</feature>
<evidence type="ECO:0000256" key="4">
    <source>
        <dbReference type="ARBA" id="ARBA00012840"/>
    </source>
</evidence>
<dbReference type="CDD" id="cd00770">
    <property type="entry name" value="SerRS_core"/>
    <property type="match status" value="1"/>
</dbReference>
<dbReference type="GO" id="GO:0005524">
    <property type="term" value="F:ATP binding"/>
    <property type="evidence" value="ECO:0007669"/>
    <property type="project" value="UniProtKB-KW"/>
</dbReference>
<feature type="binding site" evidence="16">
    <location>
        <begin position="343"/>
        <end position="346"/>
    </location>
    <ligand>
        <name>ATP</name>
        <dbReference type="ChEBI" id="CHEBI:30616"/>
    </ligand>
</feature>
<feature type="coiled-coil region" evidence="17">
    <location>
        <begin position="1"/>
        <end position="102"/>
    </location>
</feature>
<evidence type="ECO:0000256" key="8">
    <source>
        <dbReference type="ARBA" id="ARBA00022840"/>
    </source>
</evidence>
<dbReference type="AlphaFoldDB" id="A0A520N0M0"/>
<dbReference type="Pfam" id="PF02403">
    <property type="entry name" value="Seryl_tRNA_N"/>
    <property type="match status" value="1"/>
</dbReference>
<evidence type="ECO:0000256" key="12">
    <source>
        <dbReference type="ARBA" id="ARBA00047929"/>
    </source>
</evidence>
<comment type="catalytic activity">
    <reaction evidence="13">
        <text>tRNA(Ser) + L-serine + ATP = L-seryl-tRNA(Ser) + AMP + diphosphate + H(+)</text>
        <dbReference type="Rhea" id="RHEA:12292"/>
        <dbReference type="Rhea" id="RHEA-COMP:9669"/>
        <dbReference type="Rhea" id="RHEA-COMP:9703"/>
        <dbReference type="ChEBI" id="CHEBI:15378"/>
        <dbReference type="ChEBI" id="CHEBI:30616"/>
        <dbReference type="ChEBI" id="CHEBI:33019"/>
        <dbReference type="ChEBI" id="CHEBI:33384"/>
        <dbReference type="ChEBI" id="CHEBI:78442"/>
        <dbReference type="ChEBI" id="CHEBI:78533"/>
        <dbReference type="ChEBI" id="CHEBI:456215"/>
        <dbReference type="EC" id="6.1.1.11"/>
    </reaction>
</comment>
<accession>A0A520N0M0</accession>
<dbReference type="NCBIfam" id="TIGR00414">
    <property type="entry name" value="serS"/>
    <property type="match status" value="1"/>
</dbReference>
<comment type="subcellular location">
    <subcellularLocation>
        <location evidence="1">Cytoplasm</location>
    </subcellularLocation>
</comment>
<dbReference type="InterPro" id="IPR002314">
    <property type="entry name" value="aa-tRNA-synt_IIb"/>
</dbReference>
<dbReference type="Gene3D" id="1.10.287.40">
    <property type="entry name" value="Serine-tRNA synthetase, tRNA binding domain"/>
    <property type="match status" value="1"/>
</dbReference>
<evidence type="ECO:0000256" key="9">
    <source>
        <dbReference type="ARBA" id="ARBA00022917"/>
    </source>
</evidence>
<dbReference type="SUPFAM" id="SSF55681">
    <property type="entry name" value="Class II aaRS and biotin synthetases"/>
    <property type="match status" value="1"/>
</dbReference>
<dbReference type="InterPro" id="IPR033729">
    <property type="entry name" value="SerRS_core"/>
</dbReference>
<dbReference type="PANTHER" id="PTHR43697">
    <property type="entry name" value="SERYL-TRNA SYNTHETASE"/>
    <property type="match status" value="1"/>
</dbReference>
<protein>
    <recommendedName>
        <fullName evidence="11 14">Serine--tRNA ligase</fullName>
        <ecNumber evidence="4 14">6.1.1.11</ecNumber>
    </recommendedName>
</protein>
<keyword evidence="9" id="KW-0648">Protein biosynthesis</keyword>
<dbReference type="Pfam" id="PF00587">
    <property type="entry name" value="tRNA-synt_2b"/>
    <property type="match status" value="1"/>
</dbReference>
<evidence type="ECO:0000256" key="2">
    <source>
        <dbReference type="ARBA" id="ARBA00005045"/>
    </source>
</evidence>
<dbReference type="EMBL" id="SHBE01000002">
    <property type="protein sequence ID" value="RZO26973.1"/>
    <property type="molecule type" value="Genomic_DNA"/>
</dbReference>
<proteinExistence type="inferred from homology"/>